<comment type="caution">
    <text evidence="3">The sequence shown here is derived from an EMBL/GenBank/DDBJ whole genome shotgun (WGS) entry which is preliminary data.</text>
</comment>
<gene>
    <name evidence="3" type="ORF">EHS89_20535</name>
</gene>
<evidence type="ECO:0000313" key="3">
    <source>
        <dbReference type="EMBL" id="RRC96746.1"/>
    </source>
</evidence>
<dbReference type="Proteomes" id="UP000267535">
    <property type="component" value="Unassembled WGS sequence"/>
</dbReference>
<feature type="coiled-coil region" evidence="1">
    <location>
        <begin position="48"/>
        <end position="82"/>
    </location>
</feature>
<keyword evidence="2" id="KW-1133">Transmembrane helix</keyword>
<evidence type="ECO:0000313" key="4">
    <source>
        <dbReference type="Proteomes" id="UP000267535"/>
    </source>
</evidence>
<accession>A0A3P1SI83</accession>
<keyword evidence="2" id="KW-0812">Transmembrane</keyword>
<keyword evidence="1" id="KW-0175">Coiled coil</keyword>
<keyword evidence="4" id="KW-1185">Reference proteome</keyword>
<name>A0A3P1SI83_9GAMM</name>
<dbReference type="EMBL" id="RQXV01000018">
    <property type="protein sequence ID" value="RRC96746.1"/>
    <property type="molecule type" value="Genomic_DNA"/>
</dbReference>
<feature type="transmembrane region" description="Helical" evidence="2">
    <location>
        <begin position="12"/>
        <end position="34"/>
    </location>
</feature>
<protein>
    <submittedName>
        <fullName evidence="3">Uncharacterized protein</fullName>
    </submittedName>
</protein>
<sequence>MNAPQSDLYAYIALLVENIALWEIMLFVVLIWLARQPDLLKRISHFKFGGLEIEMQALKNEVESSQSQLEELETELQHERRLFGELLDGFDANAPVAELAETRGMLRAHARASGNIDELRDCLNKPCSAEEMYATAVIFRELRPVILIPELSECLDRLASQDDLGGIRLNTVWTLTSALHRTLIAAIRDNVAPGVSVAILKRTEQMLTRLELNPRVQADSPERPERGIRGPIKHAREWIKRGLKDAD</sequence>
<evidence type="ECO:0000256" key="2">
    <source>
        <dbReference type="SAM" id="Phobius"/>
    </source>
</evidence>
<keyword evidence="2" id="KW-0472">Membrane</keyword>
<dbReference type="RefSeq" id="WP_124928049.1">
    <property type="nucleotide sequence ID" value="NZ_RQXV01000018.1"/>
</dbReference>
<dbReference type="OrthoDB" id="7836107at2"/>
<dbReference type="AlphaFoldDB" id="A0A3P1SI83"/>
<proteinExistence type="predicted"/>
<organism evidence="3 4">
    <name type="scientific">Amphritea balenae</name>
    <dbReference type="NCBI Taxonomy" id="452629"/>
    <lineage>
        <taxon>Bacteria</taxon>
        <taxon>Pseudomonadati</taxon>
        <taxon>Pseudomonadota</taxon>
        <taxon>Gammaproteobacteria</taxon>
        <taxon>Oceanospirillales</taxon>
        <taxon>Oceanospirillaceae</taxon>
        <taxon>Amphritea</taxon>
    </lineage>
</organism>
<reference evidence="3 4" key="1">
    <citation type="submission" date="2018-11" db="EMBL/GenBank/DDBJ databases">
        <title>The draft genome sequence of Amphritea balenae JAMM 1525T.</title>
        <authorList>
            <person name="Fang Z."/>
            <person name="Zhang Y."/>
            <person name="Han X."/>
        </authorList>
    </citation>
    <scope>NUCLEOTIDE SEQUENCE [LARGE SCALE GENOMIC DNA]</scope>
    <source>
        <strain evidence="3 4">JAMM 1525</strain>
    </source>
</reference>
<evidence type="ECO:0000256" key="1">
    <source>
        <dbReference type="SAM" id="Coils"/>
    </source>
</evidence>